<keyword evidence="1" id="KW-1133">Transmembrane helix</keyword>
<dbReference type="Proteomes" id="UP000245125">
    <property type="component" value="Unassembled WGS sequence"/>
</dbReference>
<sequence length="123" mass="13468">MLSIINIGGDSVGSGNYWNFSTGNRVHMEKAGVLPGDKSERYYKVHPLAILVAAPVLGLMYAAFLPFIGIAMSVSVLFKKLFGGLAESAYRGAAFSWQPSEAYLAGKRHSLMRGGRQREEKRE</sequence>
<keyword evidence="1" id="KW-0472">Membrane</keyword>
<accession>A0A2U3QIV9</accession>
<name>A0A2U3QIV9_9BACT</name>
<dbReference type="AlphaFoldDB" id="A0A2U3QIV9"/>
<reference evidence="3" key="1">
    <citation type="submission" date="2018-03" db="EMBL/GenBank/DDBJ databases">
        <authorList>
            <person name="Zecchin S."/>
        </authorList>
    </citation>
    <scope>NUCLEOTIDE SEQUENCE [LARGE SCALE GENOMIC DNA]</scope>
</reference>
<evidence type="ECO:0000313" key="2">
    <source>
        <dbReference type="EMBL" id="SPQ01295.1"/>
    </source>
</evidence>
<evidence type="ECO:0000313" key="3">
    <source>
        <dbReference type="Proteomes" id="UP000245125"/>
    </source>
</evidence>
<gene>
    <name evidence="2" type="ORF">NBG4_50027</name>
</gene>
<feature type="transmembrane region" description="Helical" evidence="1">
    <location>
        <begin position="48"/>
        <end position="78"/>
    </location>
</feature>
<proteinExistence type="predicted"/>
<dbReference type="EMBL" id="OUUY01000097">
    <property type="protein sequence ID" value="SPQ01295.1"/>
    <property type="molecule type" value="Genomic_DNA"/>
</dbReference>
<evidence type="ECO:0000256" key="1">
    <source>
        <dbReference type="SAM" id="Phobius"/>
    </source>
</evidence>
<keyword evidence="3" id="KW-1185">Reference proteome</keyword>
<protein>
    <submittedName>
        <fullName evidence="2">Uncharacterized protein</fullName>
    </submittedName>
</protein>
<organism evidence="2 3">
    <name type="scientific">Candidatus Sulfobium mesophilum</name>
    <dbReference type="NCBI Taxonomy" id="2016548"/>
    <lineage>
        <taxon>Bacteria</taxon>
        <taxon>Pseudomonadati</taxon>
        <taxon>Nitrospirota</taxon>
        <taxon>Nitrospiria</taxon>
        <taxon>Nitrospirales</taxon>
        <taxon>Nitrospiraceae</taxon>
        <taxon>Candidatus Sulfobium</taxon>
    </lineage>
</organism>
<keyword evidence="1" id="KW-0812">Transmembrane</keyword>